<evidence type="ECO:0000313" key="1">
    <source>
        <dbReference type="EMBL" id="GGA45865.1"/>
    </source>
</evidence>
<dbReference type="RefSeq" id="WP_127072920.1">
    <property type="nucleotide sequence ID" value="NZ_BMKB01000002.1"/>
</dbReference>
<organism evidence="1 2">
    <name type="scientific">Pelagibacterium lentulum</name>
    <dbReference type="NCBI Taxonomy" id="2029865"/>
    <lineage>
        <taxon>Bacteria</taxon>
        <taxon>Pseudomonadati</taxon>
        <taxon>Pseudomonadota</taxon>
        <taxon>Alphaproteobacteria</taxon>
        <taxon>Hyphomicrobiales</taxon>
        <taxon>Devosiaceae</taxon>
        <taxon>Pelagibacterium</taxon>
    </lineage>
</organism>
<dbReference type="Proteomes" id="UP000596977">
    <property type="component" value="Unassembled WGS sequence"/>
</dbReference>
<reference evidence="1 2" key="1">
    <citation type="journal article" date="2014" name="Int. J. Syst. Evol. Microbiol.">
        <title>Complete genome sequence of Corynebacterium casei LMG S-19264T (=DSM 44701T), isolated from a smear-ripened cheese.</title>
        <authorList>
            <consortium name="US DOE Joint Genome Institute (JGI-PGF)"/>
            <person name="Walter F."/>
            <person name="Albersmeier A."/>
            <person name="Kalinowski J."/>
            <person name="Ruckert C."/>
        </authorList>
    </citation>
    <scope>NUCLEOTIDE SEQUENCE [LARGE SCALE GENOMIC DNA]</scope>
    <source>
        <strain evidence="1 2">CGMCC 1.15896</strain>
    </source>
</reference>
<accession>A0A916VW91</accession>
<sequence length="66" mass="7971">MIPRRLIRSIGLWWFCFKQRSRLDMEARERRNAISHAQRSHRRVKPLYEAQKAGMTAKLMKEMQNG</sequence>
<protein>
    <submittedName>
        <fullName evidence="1">Uncharacterized protein</fullName>
    </submittedName>
</protein>
<proteinExistence type="predicted"/>
<comment type="caution">
    <text evidence="1">The sequence shown here is derived from an EMBL/GenBank/DDBJ whole genome shotgun (WGS) entry which is preliminary data.</text>
</comment>
<dbReference type="EMBL" id="BMKB01000002">
    <property type="protein sequence ID" value="GGA45865.1"/>
    <property type="molecule type" value="Genomic_DNA"/>
</dbReference>
<evidence type="ECO:0000313" key="2">
    <source>
        <dbReference type="Proteomes" id="UP000596977"/>
    </source>
</evidence>
<dbReference type="AlphaFoldDB" id="A0A916VW91"/>
<gene>
    <name evidence="1" type="ORF">GCM10011499_14510</name>
</gene>
<name>A0A916VW91_9HYPH</name>
<keyword evidence="2" id="KW-1185">Reference proteome</keyword>